<gene>
    <name evidence="1" type="ORF">EVOR1521_LOCUS20015</name>
</gene>
<protein>
    <submittedName>
        <fullName evidence="1">Uncharacterized protein</fullName>
    </submittedName>
</protein>
<dbReference type="Proteomes" id="UP001178507">
    <property type="component" value="Unassembled WGS sequence"/>
</dbReference>
<comment type="caution">
    <text evidence="1">The sequence shown here is derived from an EMBL/GenBank/DDBJ whole genome shotgun (WGS) entry which is preliminary data.</text>
</comment>
<reference evidence="1" key="1">
    <citation type="submission" date="2023-08" db="EMBL/GenBank/DDBJ databases">
        <authorList>
            <person name="Chen Y."/>
            <person name="Shah S."/>
            <person name="Dougan E. K."/>
            <person name="Thang M."/>
            <person name="Chan C."/>
        </authorList>
    </citation>
    <scope>NUCLEOTIDE SEQUENCE</scope>
</reference>
<name>A0AA36IXW2_9DINO</name>
<evidence type="ECO:0000313" key="2">
    <source>
        <dbReference type="Proteomes" id="UP001178507"/>
    </source>
</evidence>
<accession>A0AA36IXW2</accession>
<sequence length="105" mass="11489">MECCRKLSAKASAKVPQDLRKKAWFLSQVEWKVAEVLAEKHAESDGEAYKVPPLPQRVLPGGYTVGDRAVTLISREAYNQTLLMELGQEGNIVGAARGQGTRPPP</sequence>
<proteinExistence type="predicted"/>
<keyword evidence="2" id="KW-1185">Reference proteome</keyword>
<dbReference type="AlphaFoldDB" id="A0AA36IXW2"/>
<dbReference type="EMBL" id="CAUJNA010003204">
    <property type="protein sequence ID" value="CAJ1395621.1"/>
    <property type="molecule type" value="Genomic_DNA"/>
</dbReference>
<organism evidence="1 2">
    <name type="scientific">Effrenium voratum</name>
    <dbReference type="NCBI Taxonomy" id="2562239"/>
    <lineage>
        <taxon>Eukaryota</taxon>
        <taxon>Sar</taxon>
        <taxon>Alveolata</taxon>
        <taxon>Dinophyceae</taxon>
        <taxon>Suessiales</taxon>
        <taxon>Symbiodiniaceae</taxon>
        <taxon>Effrenium</taxon>
    </lineage>
</organism>
<evidence type="ECO:0000313" key="1">
    <source>
        <dbReference type="EMBL" id="CAJ1395621.1"/>
    </source>
</evidence>